<protein>
    <submittedName>
        <fullName evidence="1">Uncharacterized protein</fullName>
    </submittedName>
</protein>
<dbReference type="AlphaFoldDB" id="A0A8I2YIB8"/>
<comment type="caution">
    <text evidence="1">The sequence shown here is derived from an EMBL/GenBank/DDBJ whole genome shotgun (WGS) entry which is preliminary data.</text>
</comment>
<dbReference type="EMBL" id="JAGFBS010000025">
    <property type="protein sequence ID" value="KAG6372834.1"/>
    <property type="molecule type" value="Genomic_DNA"/>
</dbReference>
<name>A0A8I2YIB8_9AGAM</name>
<dbReference type="Proteomes" id="UP000683000">
    <property type="component" value="Unassembled WGS sequence"/>
</dbReference>
<evidence type="ECO:0000313" key="2">
    <source>
        <dbReference type="Proteomes" id="UP000683000"/>
    </source>
</evidence>
<reference evidence="1" key="1">
    <citation type="submission" date="2021-03" db="EMBL/GenBank/DDBJ databases">
        <title>Evolutionary innovations through gain and loss of genes in the ectomycorrhizal Boletales.</title>
        <authorList>
            <person name="Wu G."/>
            <person name="Miyauchi S."/>
            <person name="Morin E."/>
            <person name="Yang Z.-L."/>
            <person name="Xu J."/>
            <person name="Martin F.M."/>
        </authorList>
    </citation>
    <scope>NUCLEOTIDE SEQUENCE</scope>
    <source>
        <strain evidence="1">BR01</strain>
    </source>
</reference>
<evidence type="ECO:0000313" key="1">
    <source>
        <dbReference type="EMBL" id="KAG6372834.1"/>
    </source>
</evidence>
<accession>A0A8I2YIB8</accession>
<gene>
    <name evidence="1" type="ORF">JVT61DRAFT_7254</name>
</gene>
<organism evidence="1 2">
    <name type="scientific">Boletus reticuloceps</name>
    <dbReference type="NCBI Taxonomy" id="495285"/>
    <lineage>
        <taxon>Eukaryota</taxon>
        <taxon>Fungi</taxon>
        <taxon>Dikarya</taxon>
        <taxon>Basidiomycota</taxon>
        <taxon>Agaricomycotina</taxon>
        <taxon>Agaricomycetes</taxon>
        <taxon>Agaricomycetidae</taxon>
        <taxon>Boletales</taxon>
        <taxon>Boletineae</taxon>
        <taxon>Boletaceae</taxon>
        <taxon>Boletoideae</taxon>
        <taxon>Boletus</taxon>
    </lineage>
</organism>
<keyword evidence="2" id="KW-1185">Reference proteome</keyword>
<proteinExistence type="predicted"/>
<sequence>MSGQQYVFQSTECLTSFLCTHASEHAQSGGSLFVHTDVQPTALPYPGTHVIVDIITYYIILFPYPRGHHYYACYVNQFFCWIDTQLDPSGNINGCASEAGPSYCTSHNWPGGCAVRTENLISLLLDHIQHYPSYLFVQCVGLISAGFHNRALEYCISYVDQSDPVFFAVITQHDAEFGSTLSQYPPCAASAADTLLAEDDHNNTIVLRHQELVEGNDPDGPIAFPWDPDTEEFIDQRDDSSYSTPPSCLPLTHEQVEEIEERAHFKRLAGWNPHLDATELAELAWDPC</sequence>